<gene>
    <name evidence="2" type="ORF">CNMCM8927_006053</name>
</gene>
<evidence type="ECO:0000313" key="3">
    <source>
        <dbReference type="Proteomes" id="UP000649114"/>
    </source>
</evidence>
<protein>
    <submittedName>
        <fullName evidence="2">Uncharacterized protein</fullName>
    </submittedName>
</protein>
<comment type="caution">
    <text evidence="2">The sequence shown here is derived from an EMBL/GenBank/DDBJ whole genome shotgun (WGS) entry which is preliminary data.</text>
</comment>
<reference evidence="2" key="1">
    <citation type="journal article" date="2020" name="bioRxiv">
        <title>Genomic and phenotypic heterogeneity of clinical isolates of the human pathogens Aspergillus fumigatus, Aspergillus lentulus and Aspergillus fumigatiaffinis.</title>
        <authorList>
            <person name="dos Santos R.A.C."/>
            <person name="Steenwyk J.L."/>
            <person name="Rivero-Menendez O."/>
            <person name="Mead M.E."/>
            <person name="Silva L.P."/>
            <person name="Bastos R.W."/>
            <person name="Alastruey-Izquierdo A."/>
            <person name="Goldman G.H."/>
            <person name="Rokas A."/>
        </authorList>
    </citation>
    <scope>NUCLEOTIDE SEQUENCE</scope>
    <source>
        <strain evidence="2">CNM-CM8927</strain>
    </source>
</reference>
<dbReference type="EMBL" id="JAAAPU010000409">
    <property type="protein sequence ID" value="KAF4198723.1"/>
    <property type="molecule type" value="Genomic_DNA"/>
</dbReference>
<evidence type="ECO:0000256" key="1">
    <source>
        <dbReference type="SAM" id="MobiDB-lite"/>
    </source>
</evidence>
<reference evidence="2" key="2">
    <citation type="submission" date="2020-04" db="EMBL/GenBank/DDBJ databases">
        <authorList>
            <person name="Santos R.A.C."/>
            <person name="Steenwyk J.L."/>
            <person name="Rivero-Menendez O."/>
            <person name="Mead M.E."/>
            <person name="Silva L.P."/>
            <person name="Bastos R.W."/>
            <person name="Alastruey-Izquierdo A."/>
            <person name="Goldman G.H."/>
            <person name="Rokas A."/>
        </authorList>
    </citation>
    <scope>NUCLEOTIDE SEQUENCE</scope>
    <source>
        <strain evidence="2">CNM-CM8927</strain>
    </source>
</reference>
<dbReference type="Proteomes" id="UP000649114">
    <property type="component" value="Unassembled WGS sequence"/>
</dbReference>
<proteinExistence type="predicted"/>
<organism evidence="2 3">
    <name type="scientific">Aspergillus lentulus</name>
    <dbReference type="NCBI Taxonomy" id="293939"/>
    <lineage>
        <taxon>Eukaryota</taxon>
        <taxon>Fungi</taxon>
        <taxon>Dikarya</taxon>
        <taxon>Ascomycota</taxon>
        <taxon>Pezizomycotina</taxon>
        <taxon>Eurotiomycetes</taxon>
        <taxon>Eurotiomycetidae</taxon>
        <taxon>Eurotiales</taxon>
        <taxon>Aspergillaceae</taxon>
        <taxon>Aspergillus</taxon>
        <taxon>Aspergillus subgen. Fumigati</taxon>
    </lineage>
</organism>
<dbReference type="AlphaFoldDB" id="A0AAN5YEK7"/>
<feature type="region of interest" description="Disordered" evidence="1">
    <location>
        <begin position="1"/>
        <end position="21"/>
    </location>
</feature>
<name>A0AAN5YEK7_ASPLE</name>
<sequence>MGAREGDLTGSPACGPVLRGYSGGNWMVVVAPPVRRGRSARPGDFVSPLLDSPTYTPPLRGLVGPARSAPFARWPAARAPIRY</sequence>
<accession>A0AAN5YEK7</accession>
<evidence type="ECO:0000313" key="2">
    <source>
        <dbReference type="EMBL" id="KAF4198723.1"/>
    </source>
</evidence>